<feature type="region of interest" description="Disordered" evidence="1">
    <location>
        <begin position="73"/>
        <end position="101"/>
    </location>
</feature>
<reference evidence="2 3" key="1">
    <citation type="submission" date="2019-09" db="EMBL/GenBank/DDBJ databases">
        <authorList>
            <consortium name="DOE Joint Genome Institute"/>
            <person name="Mondo S.J."/>
            <person name="Navarro-Mendoza M.I."/>
            <person name="Perez-Arques C."/>
            <person name="Panchal S."/>
            <person name="Nicolas F.E."/>
            <person name="Ganguly P."/>
            <person name="Pangilinan J."/>
            <person name="Grigoriev I."/>
            <person name="Heitman J."/>
            <person name="Sanya K."/>
            <person name="Garre V."/>
        </authorList>
    </citation>
    <scope>NUCLEOTIDE SEQUENCE [LARGE SCALE GENOMIC DNA]</scope>
    <source>
        <strain evidence="2 3">MU402</strain>
    </source>
</reference>
<comment type="caution">
    <text evidence="2">The sequence shown here is derived from an EMBL/GenBank/DDBJ whole genome shotgun (WGS) entry which is preliminary data.</text>
</comment>
<sequence length="469" mass="52524">MLKNDSETSEKIKKHAEALIAQDGESDTSGPATSSNTTININSNNINSNNINSDVTTGVNIDLGVLFDDSTLSSLPSSQQSTNSQSSQASSGVNPPSDITVDYHPLRTAEYHFVDPNADDEEVDTDETDEWIVDDVNVSQKCRDIKANTVNLTNAPESLSDLRLLCLNDMYLFEQELDRSISRYFGSSSHRRIITSIHYKQYSASSPSNAWKWCNQVKDNAPFDYIESLAVCAGFTIEATTSKNLVDIHTAQVLNDLLPSFLFRPPNAAIEDTFVQAYLSPALRSVFVTHERLQYEWANAALSSDEVKYKPDFKVFTQILNKKLMLVVTEIKPPTSHSSVESDTVKLGRQMKYCFNQLVLSGVPSPVVCGLKFDGFFMETYAMDMTAPKIYRIFKLASVDIYRDLSQFTLIPTIVSYLLQIRSIAVKVAKDAESTILAANNDLRQPEPSLPPSWLTYDHYVLTRKRRRT</sequence>
<gene>
    <name evidence="2" type="ORF">FB192DRAFT_1293862</name>
</gene>
<proteinExistence type="predicted"/>
<protein>
    <submittedName>
        <fullName evidence="2">Uncharacterized protein</fullName>
    </submittedName>
</protein>
<feature type="region of interest" description="Disordered" evidence="1">
    <location>
        <begin position="20"/>
        <end position="52"/>
    </location>
</feature>
<name>A0A8H4BQD6_MUCCL</name>
<accession>A0A8H4BQD6</accession>
<feature type="compositionally biased region" description="Low complexity" evidence="1">
    <location>
        <begin position="33"/>
        <end position="52"/>
    </location>
</feature>
<evidence type="ECO:0000313" key="2">
    <source>
        <dbReference type="EMBL" id="KAF1806160.1"/>
    </source>
</evidence>
<organism evidence="2 3">
    <name type="scientific">Mucor circinelloides f. lusitanicus</name>
    <name type="common">Mucor racemosus var. lusitanicus</name>
    <dbReference type="NCBI Taxonomy" id="29924"/>
    <lineage>
        <taxon>Eukaryota</taxon>
        <taxon>Fungi</taxon>
        <taxon>Fungi incertae sedis</taxon>
        <taxon>Mucoromycota</taxon>
        <taxon>Mucoromycotina</taxon>
        <taxon>Mucoromycetes</taxon>
        <taxon>Mucorales</taxon>
        <taxon>Mucorineae</taxon>
        <taxon>Mucoraceae</taxon>
        <taxon>Mucor</taxon>
    </lineage>
</organism>
<dbReference type="Proteomes" id="UP000469890">
    <property type="component" value="Unassembled WGS sequence"/>
</dbReference>
<evidence type="ECO:0000256" key="1">
    <source>
        <dbReference type="SAM" id="MobiDB-lite"/>
    </source>
</evidence>
<evidence type="ECO:0000313" key="3">
    <source>
        <dbReference type="Proteomes" id="UP000469890"/>
    </source>
</evidence>
<dbReference type="AlphaFoldDB" id="A0A8H4BQD6"/>
<feature type="compositionally biased region" description="Low complexity" evidence="1">
    <location>
        <begin position="73"/>
        <end position="91"/>
    </location>
</feature>
<dbReference type="EMBL" id="JAAECE010000001">
    <property type="protein sequence ID" value="KAF1806160.1"/>
    <property type="molecule type" value="Genomic_DNA"/>
</dbReference>